<dbReference type="Proteomes" id="UP000442105">
    <property type="component" value="Unassembled WGS sequence"/>
</dbReference>
<dbReference type="CDD" id="cd00609">
    <property type="entry name" value="AAT_like"/>
    <property type="match status" value="1"/>
</dbReference>
<comment type="cofactor">
    <cofactor evidence="1">
        <name>pyridoxal 5'-phosphate</name>
        <dbReference type="ChEBI" id="CHEBI:597326"/>
    </cofactor>
</comment>
<dbReference type="InterPro" id="IPR015421">
    <property type="entry name" value="PyrdxlP-dep_Trfase_major"/>
</dbReference>
<dbReference type="PANTHER" id="PTHR46383:SF1">
    <property type="entry name" value="ASPARTATE AMINOTRANSFERASE"/>
    <property type="match status" value="1"/>
</dbReference>
<proteinExistence type="inferred from homology"/>
<feature type="domain" description="Aminotransferase class I/classII large" evidence="6">
    <location>
        <begin position="37"/>
        <end position="358"/>
    </location>
</feature>
<comment type="caution">
    <text evidence="7">The sequence shown here is derived from an EMBL/GenBank/DDBJ whole genome shotgun (WGS) entry which is preliminary data.</text>
</comment>
<dbReference type="Gene3D" id="3.40.640.10">
    <property type="entry name" value="Type I PLP-dependent aspartate aminotransferase-like (Major domain)"/>
    <property type="match status" value="1"/>
</dbReference>
<dbReference type="RefSeq" id="WP_153129603.1">
    <property type="nucleotide sequence ID" value="NZ_VZCW01000394.1"/>
</dbReference>
<dbReference type="InterPro" id="IPR050596">
    <property type="entry name" value="AspAT/PAT-like"/>
</dbReference>
<dbReference type="SUPFAM" id="SSF53383">
    <property type="entry name" value="PLP-dependent transferases"/>
    <property type="match status" value="1"/>
</dbReference>
<dbReference type="GO" id="GO:0006520">
    <property type="term" value="P:amino acid metabolic process"/>
    <property type="evidence" value="ECO:0007669"/>
    <property type="project" value="InterPro"/>
</dbReference>
<evidence type="ECO:0000256" key="3">
    <source>
        <dbReference type="ARBA" id="ARBA00022576"/>
    </source>
</evidence>
<evidence type="ECO:0000256" key="2">
    <source>
        <dbReference type="ARBA" id="ARBA00007441"/>
    </source>
</evidence>
<dbReference type="AlphaFoldDB" id="A0AA90UJD1"/>
<comment type="similarity">
    <text evidence="2">Belongs to the class-I pyridoxal-phosphate-dependent aminotransferase family.</text>
</comment>
<organism evidence="7 8">
    <name type="scientific">Segatella copri</name>
    <dbReference type="NCBI Taxonomy" id="165179"/>
    <lineage>
        <taxon>Bacteria</taxon>
        <taxon>Pseudomonadati</taxon>
        <taxon>Bacteroidota</taxon>
        <taxon>Bacteroidia</taxon>
        <taxon>Bacteroidales</taxon>
        <taxon>Prevotellaceae</taxon>
        <taxon>Segatella</taxon>
    </lineage>
</organism>
<evidence type="ECO:0000256" key="4">
    <source>
        <dbReference type="ARBA" id="ARBA00022679"/>
    </source>
</evidence>
<dbReference type="InterPro" id="IPR015424">
    <property type="entry name" value="PyrdxlP-dep_Trfase"/>
</dbReference>
<dbReference type="EMBL" id="VZCW01000394">
    <property type="protein sequence ID" value="MQN14227.1"/>
    <property type="molecule type" value="Genomic_DNA"/>
</dbReference>
<gene>
    <name evidence="7" type="ORF">F7D95_15855</name>
</gene>
<accession>A0AA90UJD1</accession>
<sequence>MTNSKLQISQRGIEMPESPIRKLAPLAYKAEDKGVKIYRLNIGQPDLPTPQKALDILKNIDRTTLEYSPSQGYGSLRQALVGYYERYQIKLNADEIIITSGGSEAVLFAFMSCLNPGDEIIVPEPAYANYMSFAVSAGAVIRTVATTIEEGFCLPKVEKFEELINERTKAILICNPNNPTGYLYTQREMNQIRDLVKKYNLYLFSDEVYREFIYTGSPYISAMHLEGIEQNVVLIDSVSKRYSECGIRIGALITKNERVRKTVMKFCQARLSPPLIGQLVAEASIEGTEQYSRDVYDEYVERRKCLIDGVNRIPGCYTPVPMGAFYTVAKLPVDNAEDFCAWCLTDFVYKDAETPEGCSGEMVMMAPAAGFYSNPDLGKDQVRLAYVLKKKDLQRALHILSVALVKYREEKC</sequence>
<dbReference type="Gene3D" id="3.90.1150.10">
    <property type="entry name" value="Aspartate Aminotransferase, domain 1"/>
    <property type="match status" value="1"/>
</dbReference>
<dbReference type="InterPro" id="IPR015422">
    <property type="entry name" value="PyrdxlP-dep_Trfase_small"/>
</dbReference>
<evidence type="ECO:0000256" key="1">
    <source>
        <dbReference type="ARBA" id="ARBA00001933"/>
    </source>
</evidence>
<keyword evidence="3 7" id="KW-0032">Aminotransferase</keyword>
<evidence type="ECO:0000256" key="5">
    <source>
        <dbReference type="ARBA" id="ARBA00022898"/>
    </source>
</evidence>
<reference evidence="8" key="1">
    <citation type="submission" date="2019-09" db="EMBL/GenBank/DDBJ databases">
        <title>Distinct polysaccharide growth profiles of human intestinal Prevotella copri isolates.</title>
        <authorList>
            <person name="Fehlner-Peach H."/>
            <person name="Magnabosco C."/>
            <person name="Raghavan V."/>
            <person name="Scher J.U."/>
            <person name="Tett A."/>
            <person name="Cox L.M."/>
            <person name="Gottsegen C."/>
            <person name="Watters A."/>
            <person name="Wiltshire- Gordon J.D."/>
            <person name="Segata N."/>
            <person name="Bonneau R."/>
            <person name="Littman D.R."/>
        </authorList>
    </citation>
    <scope>NUCLEOTIDE SEQUENCE [LARGE SCALE GENOMIC DNA]</scope>
    <source>
        <strain evidence="8">iAQ1179</strain>
    </source>
</reference>
<evidence type="ECO:0000259" key="6">
    <source>
        <dbReference type="Pfam" id="PF00155"/>
    </source>
</evidence>
<dbReference type="GO" id="GO:0008483">
    <property type="term" value="F:transaminase activity"/>
    <property type="evidence" value="ECO:0007669"/>
    <property type="project" value="UniProtKB-KW"/>
</dbReference>
<name>A0AA90UJD1_9BACT</name>
<evidence type="ECO:0000313" key="7">
    <source>
        <dbReference type="EMBL" id="MQN14227.1"/>
    </source>
</evidence>
<dbReference type="NCBIfam" id="NF005744">
    <property type="entry name" value="PRK07568.1"/>
    <property type="match status" value="1"/>
</dbReference>
<keyword evidence="4" id="KW-0808">Transferase</keyword>
<evidence type="ECO:0000313" key="8">
    <source>
        <dbReference type="Proteomes" id="UP000442105"/>
    </source>
</evidence>
<keyword evidence="5" id="KW-0663">Pyridoxal phosphate</keyword>
<dbReference type="InterPro" id="IPR004839">
    <property type="entry name" value="Aminotransferase_I/II_large"/>
</dbReference>
<dbReference type="PANTHER" id="PTHR46383">
    <property type="entry name" value="ASPARTATE AMINOTRANSFERASE"/>
    <property type="match status" value="1"/>
</dbReference>
<protein>
    <submittedName>
        <fullName evidence="7">Pyridoxal phosphate-dependent aminotransferase</fullName>
    </submittedName>
</protein>
<dbReference type="GO" id="GO:0030170">
    <property type="term" value="F:pyridoxal phosphate binding"/>
    <property type="evidence" value="ECO:0007669"/>
    <property type="project" value="InterPro"/>
</dbReference>
<dbReference type="Pfam" id="PF00155">
    <property type="entry name" value="Aminotran_1_2"/>
    <property type="match status" value="1"/>
</dbReference>